<keyword evidence="1" id="KW-0175">Coiled coil</keyword>
<gene>
    <name evidence="2" type="ORF">SSLN_LOCUS5020</name>
</gene>
<organism evidence="4">
    <name type="scientific">Schistocephalus solidus</name>
    <name type="common">Tapeworm</name>
    <dbReference type="NCBI Taxonomy" id="70667"/>
    <lineage>
        <taxon>Eukaryota</taxon>
        <taxon>Metazoa</taxon>
        <taxon>Spiralia</taxon>
        <taxon>Lophotrochozoa</taxon>
        <taxon>Platyhelminthes</taxon>
        <taxon>Cestoda</taxon>
        <taxon>Eucestoda</taxon>
        <taxon>Diphyllobothriidea</taxon>
        <taxon>Diphyllobothriidae</taxon>
        <taxon>Schistocephalus</taxon>
    </lineage>
</organism>
<keyword evidence="3" id="KW-1185">Reference proteome</keyword>
<accession>A0A183SLC2</accession>
<reference evidence="4" key="1">
    <citation type="submission" date="2016-06" db="UniProtKB">
        <authorList>
            <consortium name="WormBaseParasite"/>
        </authorList>
    </citation>
    <scope>IDENTIFICATION</scope>
</reference>
<feature type="coiled-coil region" evidence="1">
    <location>
        <begin position="295"/>
        <end position="346"/>
    </location>
</feature>
<feature type="coiled-coil region" evidence="1">
    <location>
        <begin position="174"/>
        <end position="267"/>
    </location>
</feature>
<evidence type="ECO:0000313" key="2">
    <source>
        <dbReference type="EMBL" id="VDL91405.1"/>
    </source>
</evidence>
<evidence type="ECO:0000313" key="4">
    <source>
        <dbReference type="WBParaSite" id="SSLN_0000518301-mRNA-1"/>
    </source>
</evidence>
<sequence>MKTPPNTTYNASCINFNDTGGTHCSVDGTDTPCRPPTPITANAISTATATTSTTTTNTTTITTTNTTASTTTIQALPTSPVHSASANSPHKLHWSVAYKSIAQRLANQCLGPLTNNHRARLHCPPSSRTFKRLMKNVDDWDDVQKLRHLFNLSHAASKIFKDQFESEQNKNFLNEEKIDDLLQLNAEIEAENGQLQKSLSELGVDREDFERQNQSVLEIGQLNEEIETLKNELGKTVQENAKLLEAKAALEDRHSKALTENRELSDRIEVMHARSQERLAFSGKSGEEYSLRKELASLRSQLRSKKAEIDILSTNEEENSKLYEENERLKEELEALRIDKDRTSVHALVRTMKEKDDQVEFSKLAHF</sequence>
<dbReference type="AlphaFoldDB" id="A0A183SLC2"/>
<dbReference type="Proteomes" id="UP000275846">
    <property type="component" value="Unassembled WGS sequence"/>
</dbReference>
<dbReference type="OrthoDB" id="6351660at2759"/>
<evidence type="ECO:0000256" key="1">
    <source>
        <dbReference type="SAM" id="Coils"/>
    </source>
</evidence>
<protein>
    <submittedName>
        <fullName evidence="2 4">Uncharacterized protein</fullName>
    </submittedName>
</protein>
<proteinExistence type="predicted"/>
<dbReference type="WBParaSite" id="SSLN_0000518301-mRNA-1">
    <property type="protein sequence ID" value="SSLN_0000518301-mRNA-1"/>
    <property type="gene ID" value="SSLN_0000518301"/>
</dbReference>
<reference evidence="2 3" key="2">
    <citation type="submission" date="2018-11" db="EMBL/GenBank/DDBJ databases">
        <authorList>
            <consortium name="Pathogen Informatics"/>
        </authorList>
    </citation>
    <scope>NUCLEOTIDE SEQUENCE [LARGE SCALE GENOMIC DNA]</scope>
    <source>
        <strain evidence="2 3">NST_G2</strain>
    </source>
</reference>
<dbReference type="EMBL" id="UYSU01033088">
    <property type="protein sequence ID" value="VDL91405.1"/>
    <property type="molecule type" value="Genomic_DNA"/>
</dbReference>
<dbReference type="STRING" id="70667.A0A183SLC2"/>
<evidence type="ECO:0000313" key="3">
    <source>
        <dbReference type="Proteomes" id="UP000275846"/>
    </source>
</evidence>
<name>A0A183SLC2_SCHSO</name>